<evidence type="ECO:0000259" key="5">
    <source>
        <dbReference type="PROSITE" id="PS50887"/>
    </source>
</evidence>
<dbReference type="Pfam" id="PF13426">
    <property type="entry name" value="PAS_9"/>
    <property type="match status" value="1"/>
</dbReference>
<dbReference type="Gene3D" id="3.30.70.270">
    <property type="match status" value="1"/>
</dbReference>
<proteinExistence type="predicted"/>
<dbReference type="InterPro" id="IPR000700">
    <property type="entry name" value="PAS-assoc_C"/>
</dbReference>
<organism evidence="6 7">
    <name type="scientific">Kushneria sinocarnis</name>
    <dbReference type="NCBI Taxonomy" id="595502"/>
    <lineage>
        <taxon>Bacteria</taxon>
        <taxon>Pseudomonadati</taxon>
        <taxon>Pseudomonadota</taxon>
        <taxon>Gammaproteobacteria</taxon>
        <taxon>Oceanospirillales</taxon>
        <taxon>Halomonadaceae</taxon>
        <taxon>Kushneria</taxon>
    </lineage>
</organism>
<feature type="transmembrane region" description="Helical" evidence="2">
    <location>
        <begin position="79"/>
        <end position="96"/>
    </location>
</feature>
<evidence type="ECO:0000313" key="6">
    <source>
        <dbReference type="EMBL" id="RKQ96918.1"/>
    </source>
</evidence>
<dbReference type="PANTHER" id="PTHR44757">
    <property type="entry name" value="DIGUANYLATE CYCLASE DGCP"/>
    <property type="match status" value="1"/>
</dbReference>
<dbReference type="InterPro" id="IPR013656">
    <property type="entry name" value="PAS_4"/>
</dbReference>
<comment type="cofactor">
    <cofactor evidence="1">
        <name>Mg(2+)</name>
        <dbReference type="ChEBI" id="CHEBI:18420"/>
    </cofactor>
</comment>
<dbReference type="Proteomes" id="UP000281975">
    <property type="component" value="Unassembled WGS sequence"/>
</dbReference>
<dbReference type="EMBL" id="RBIN01000008">
    <property type="protein sequence ID" value="RKQ96918.1"/>
    <property type="molecule type" value="Genomic_DNA"/>
</dbReference>
<accession>A0A420WU02</accession>
<dbReference type="NCBIfam" id="TIGR00229">
    <property type="entry name" value="sensory_box"/>
    <property type="match status" value="2"/>
</dbReference>
<dbReference type="NCBIfam" id="TIGR00254">
    <property type="entry name" value="GGDEF"/>
    <property type="match status" value="1"/>
</dbReference>
<feature type="transmembrane region" description="Helical" evidence="2">
    <location>
        <begin position="217"/>
        <end position="235"/>
    </location>
</feature>
<reference evidence="6 7" key="1">
    <citation type="submission" date="2018-10" db="EMBL/GenBank/DDBJ databases">
        <title>Genomic Encyclopedia of Type Strains, Phase IV (KMG-IV): sequencing the most valuable type-strain genomes for metagenomic binning, comparative biology and taxonomic classification.</title>
        <authorList>
            <person name="Goeker M."/>
        </authorList>
    </citation>
    <scope>NUCLEOTIDE SEQUENCE [LARGE SCALE GENOMIC DNA]</scope>
    <source>
        <strain evidence="6 7">DSM 23229</strain>
    </source>
</reference>
<feature type="transmembrane region" description="Helical" evidence="2">
    <location>
        <begin position="188"/>
        <end position="205"/>
    </location>
</feature>
<dbReference type="Gene3D" id="3.30.450.20">
    <property type="entry name" value="PAS domain"/>
    <property type="match status" value="3"/>
</dbReference>
<dbReference type="Pfam" id="PF00990">
    <property type="entry name" value="GGDEF"/>
    <property type="match status" value="1"/>
</dbReference>
<keyword evidence="2" id="KW-0472">Membrane</keyword>
<dbReference type="Pfam" id="PF08447">
    <property type="entry name" value="PAS_3"/>
    <property type="match status" value="1"/>
</dbReference>
<dbReference type="InterPro" id="IPR043128">
    <property type="entry name" value="Rev_trsase/Diguanyl_cyclase"/>
</dbReference>
<evidence type="ECO:0000259" key="4">
    <source>
        <dbReference type="PROSITE" id="PS50113"/>
    </source>
</evidence>
<dbReference type="SMART" id="SM00091">
    <property type="entry name" value="PAS"/>
    <property type="match status" value="3"/>
</dbReference>
<dbReference type="InterPro" id="IPR000160">
    <property type="entry name" value="GGDEF_dom"/>
</dbReference>
<feature type="transmembrane region" description="Helical" evidence="2">
    <location>
        <begin position="116"/>
        <end position="136"/>
    </location>
</feature>
<dbReference type="SUPFAM" id="SSF55785">
    <property type="entry name" value="PYP-like sensor domain (PAS domain)"/>
    <property type="match status" value="3"/>
</dbReference>
<dbReference type="InterPro" id="IPR052155">
    <property type="entry name" value="Biofilm_reg_signaling"/>
</dbReference>
<dbReference type="InterPro" id="IPR000014">
    <property type="entry name" value="PAS"/>
</dbReference>
<dbReference type="Pfam" id="PF08448">
    <property type="entry name" value="PAS_4"/>
    <property type="match status" value="1"/>
</dbReference>
<feature type="domain" description="PAC" evidence="4">
    <location>
        <begin position="359"/>
        <end position="412"/>
    </location>
</feature>
<dbReference type="OrthoDB" id="5645859at2"/>
<dbReference type="GO" id="GO:0003824">
    <property type="term" value="F:catalytic activity"/>
    <property type="evidence" value="ECO:0007669"/>
    <property type="project" value="UniProtKB-ARBA"/>
</dbReference>
<feature type="domain" description="PAS" evidence="3">
    <location>
        <begin position="413"/>
        <end position="454"/>
    </location>
</feature>
<dbReference type="PROSITE" id="PS50112">
    <property type="entry name" value="PAS"/>
    <property type="match status" value="2"/>
</dbReference>
<feature type="transmembrane region" description="Helical" evidence="2">
    <location>
        <begin position="148"/>
        <end position="165"/>
    </location>
</feature>
<keyword evidence="2" id="KW-0812">Transmembrane</keyword>
<dbReference type="AlphaFoldDB" id="A0A420WU02"/>
<dbReference type="SUPFAM" id="SSF55073">
    <property type="entry name" value="Nucleotide cyclase"/>
    <property type="match status" value="1"/>
</dbReference>
<dbReference type="InterPro" id="IPR029787">
    <property type="entry name" value="Nucleotide_cyclase"/>
</dbReference>
<evidence type="ECO:0000256" key="2">
    <source>
        <dbReference type="SAM" id="Phobius"/>
    </source>
</evidence>
<feature type="transmembrane region" description="Helical" evidence="2">
    <location>
        <begin position="12"/>
        <end position="33"/>
    </location>
</feature>
<dbReference type="PANTHER" id="PTHR44757:SF2">
    <property type="entry name" value="BIOFILM ARCHITECTURE MAINTENANCE PROTEIN MBAA"/>
    <property type="match status" value="1"/>
</dbReference>
<dbReference type="CDD" id="cd01949">
    <property type="entry name" value="GGDEF"/>
    <property type="match status" value="1"/>
</dbReference>
<keyword evidence="7" id="KW-1185">Reference proteome</keyword>
<dbReference type="InterPro" id="IPR035965">
    <property type="entry name" value="PAS-like_dom_sf"/>
</dbReference>
<keyword evidence="2" id="KW-1133">Transmembrane helix</keyword>
<dbReference type="FunFam" id="3.30.70.270:FF:000001">
    <property type="entry name" value="Diguanylate cyclase domain protein"/>
    <property type="match status" value="1"/>
</dbReference>
<dbReference type="PROSITE" id="PS50887">
    <property type="entry name" value="GGDEF"/>
    <property type="match status" value="1"/>
</dbReference>
<dbReference type="CDD" id="cd00130">
    <property type="entry name" value="PAS"/>
    <property type="match status" value="2"/>
</dbReference>
<feature type="transmembrane region" description="Helical" evidence="2">
    <location>
        <begin position="45"/>
        <end position="67"/>
    </location>
</feature>
<sequence>MTSLPAVLRHALAGRAGSLLGALTVALLLLSLLPERALFASLRAYLGFHTLVELVCIIVALLVPLSIFNGYRQPVPGPYVVMGTLFALSGLGDVLHVLTMEGMPGLFRAGSLNQSIYFWLIARLFAISGLLALGAMPLREWGPARVRLVVTCLTLVGLVLLYGGFRPPGHLPALFVPGQGLTPLKVEAEWGLALLSLCAGAALLQGRAPGDRNTRRLLAVAAWITALAEICFTLYSTATDEFNVIGHVYKAISYTLVFRAVFLARIRAPYQALEEARHALADQEQRWQLALTGSATGVWDQSPQQGLIHTSREFARLLGYETQGLPHQLTRFRELVHPDDRERVRRSLQDHLAGRTDHWRSEHRLLDSRGEWRWLLVNGRIMATDTAGHATRVVGAAIDIQAGKEREQELGNVRSRLQAIFDMAPMGLVVFDEQGRLEQHNTALQRLLGEASDQAPQEIWQLVGNDQRPAIRRHWQRWQAAVADGDTTPFRHEISLAGHHPAPLWTRWLITPLPDGHHLGVIEDISNQRQAITLLQENAELYRSTFESGNAIKLLIDPDNNRIVDANPAAVEYYDYPLATLRRLHLDELVMTPLEVIRERIQRSLEHGGSHFESRHLGRDGQIREVEVFTAPITLGGRRLIYEMVHDISARKQAENELHLLNQRLARYGENRRHLNQLSARLYGLTDPSDLPALLEQELPGCFPEVCGELALRFEELEGEAHRIHWGSAGCEQHVFHHEERLESAAGAIGKLTLRGTPEDDEDRARLERMASDAARAMTLAVINLRLRQQLTRDAYRDALTGLYNRRHLEAELPGLLSRATSEQPLSLVLLDLDHFKQLNDTWGHDIGDEVLRAIARLMEGMLRTSDIACRYGGEEFVVAMPGASAAVAERRLGMILERFRDWRLTVAGGVIEQRSFSAGLVEAPHQGSNMTQLLEQADRALYRAKRAGRARIVVAAETD</sequence>
<dbReference type="Pfam" id="PF17159">
    <property type="entry name" value="MASE3"/>
    <property type="match status" value="1"/>
</dbReference>
<dbReference type="RefSeq" id="WP_121173692.1">
    <property type="nucleotide sequence ID" value="NZ_RBIN01000008.1"/>
</dbReference>
<dbReference type="InterPro" id="IPR013655">
    <property type="entry name" value="PAS_fold_3"/>
</dbReference>
<dbReference type="SMART" id="SM00267">
    <property type="entry name" value="GGDEF"/>
    <property type="match status" value="1"/>
</dbReference>
<feature type="domain" description="GGDEF" evidence="5">
    <location>
        <begin position="824"/>
        <end position="958"/>
    </location>
</feature>
<protein>
    <submittedName>
        <fullName evidence="6">PAS domain S-box-containing protein/diguanylate cyclase (GGDEF)-like protein</fullName>
    </submittedName>
</protein>
<gene>
    <name evidence="6" type="ORF">C7446_2779</name>
</gene>
<dbReference type="InterPro" id="IPR033425">
    <property type="entry name" value="MASE3"/>
</dbReference>
<dbReference type="PROSITE" id="PS50113">
    <property type="entry name" value="PAC"/>
    <property type="match status" value="1"/>
</dbReference>
<evidence type="ECO:0000256" key="1">
    <source>
        <dbReference type="ARBA" id="ARBA00001946"/>
    </source>
</evidence>
<feature type="domain" description="PAS" evidence="3">
    <location>
        <begin position="283"/>
        <end position="355"/>
    </location>
</feature>
<evidence type="ECO:0000313" key="7">
    <source>
        <dbReference type="Proteomes" id="UP000281975"/>
    </source>
</evidence>
<evidence type="ECO:0000259" key="3">
    <source>
        <dbReference type="PROSITE" id="PS50112"/>
    </source>
</evidence>
<name>A0A420WU02_9GAMM</name>
<comment type="caution">
    <text evidence="6">The sequence shown here is derived from an EMBL/GenBank/DDBJ whole genome shotgun (WGS) entry which is preliminary data.</text>
</comment>